<dbReference type="Gene3D" id="1.20.120.520">
    <property type="entry name" value="nmb1532 protein domain like"/>
    <property type="match status" value="1"/>
</dbReference>
<evidence type="ECO:0000256" key="1">
    <source>
        <dbReference type="SAM" id="MobiDB-lite"/>
    </source>
</evidence>
<sequence length="151" mass="16240">MSNSTSLTPPSSTSEPVPDLTGMRLSHRALTGDITRLAELLASLAHTDVPEPRARAVAAYIHQDNAAVRHHHHNEDDTLWPLIALSAGHTIDLTPHVDEHSALDPLQDTCDEAAARWRTRPTARGGSRRCSPRSVTCSSSTSPPRSGTSSL</sequence>
<feature type="region of interest" description="Disordered" evidence="1">
    <location>
        <begin position="119"/>
        <end position="151"/>
    </location>
</feature>
<feature type="domain" description="Hemerythrin-like" evidence="2">
    <location>
        <begin position="23"/>
        <end position="118"/>
    </location>
</feature>
<evidence type="ECO:0000313" key="4">
    <source>
        <dbReference type="Proteomes" id="UP000221011"/>
    </source>
</evidence>
<protein>
    <recommendedName>
        <fullName evidence="2">Hemerythrin-like domain-containing protein</fullName>
    </recommendedName>
</protein>
<dbReference type="RefSeq" id="WP_098246970.1">
    <property type="nucleotide sequence ID" value="NZ_CP022685.1"/>
</dbReference>
<feature type="compositionally biased region" description="Low complexity" evidence="1">
    <location>
        <begin position="132"/>
        <end position="151"/>
    </location>
</feature>
<keyword evidence="4" id="KW-1185">Reference proteome</keyword>
<dbReference type="CDD" id="cd12108">
    <property type="entry name" value="Hr-like"/>
    <property type="match status" value="1"/>
</dbReference>
<dbReference type="Pfam" id="PF01814">
    <property type="entry name" value="Hemerythrin"/>
    <property type="match status" value="1"/>
</dbReference>
<dbReference type="EMBL" id="CP022685">
    <property type="protein sequence ID" value="ATL33150.1"/>
    <property type="molecule type" value="Genomic_DNA"/>
</dbReference>
<dbReference type="AlphaFoldDB" id="A0A291QMT1"/>
<evidence type="ECO:0000259" key="2">
    <source>
        <dbReference type="Pfam" id="PF01814"/>
    </source>
</evidence>
<gene>
    <name evidence="3" type="ORF">KY5_8132c</name>
</gene>
<dbReference type="KEGG" id="sfk:KY5_8132c"/>
<accession>A0A291QMT1</accession>
<feature type="compositionally biased region" description="Basic residues" evidence="1">
    <location>
        <begin position="119"/>
        <end position="131"/>
    </location>
</feature>
<dbReference type="InterPro" id="IPR012312">
    <property type="entry name" value="Hemerythrin-like"/>
</dbReference>
<dbReference type="Proteomes" id="UP000221011">
    <property type="component" value="Chromosome"/>
</dbReference>
<evidence type="ECO:0000313" key="3">
    <source>
        <dbReference type="EMBL" id="ATL33150.1"/>
    </source>
</evidence>
<organism evidence="3 4">
    <name type="scientific">Streptomyces formicae</name>
    <dbReference type="NCBI Taxonomy" id="1616117"/>
    <lineage>
        <taxon>Bacteria</taxon>
        <taxon>Bacillati</taxon>
        <taxon>Actinomycetota</taxon>
        <taxon>Actinomycetes</taxon>
        <taxon>Kitasatosporales</taxon>
        <taxon>Streptomycetaceae</taxon>
        <taxon>Streptomyces</taxon>
    </lineage>
</organism>
<reference evidence="3 4" key="1">
    <citation type="submission" date="2017-08" db="EMBL/GenBank/DDBJ databases">
        <title>Complete Genome Sequence of Streptomyces formicae KY5, the formicamycin producer.</title>
        <authorList>
            <person name="Holmes N.A."/>
            <person name="Devine R."/>
            <person name="Qin Z."/>
            <person name="Seipke R.F."/>
            <person name="Wilkinson B."/>
            <person name="Hutchings M.I."/>
        </authorList>
    </citation>
    <scope>NUCLEOTIDE SEQUENCE [LARGE SCALE GENOMIC DNA]</scope>
    <source>
        <strain evidence="3 4">KY5</strain>
    </source>
</reference>
<feature type="region of interest" description="Disordered" evidence="1">
    <location>
        <begin position="1"/>
        <end position="20"/>
    </location>
</feature>
<name>A0A291QMT1_9ACTN</name>
<proteinExistence type="predicted"/>
<feature type="compositionally biased region" description="Low complexity" evidence="1">
    <location>
        <begin position="1"/>
        <end position="16"/>
    </location>
</feature>